<keyword evidence="1" id="KW-0472">Membrane</keyword>
<proteinExistence type="predicted"/>
<accession>D1QU68</accession>
<keyword evidence="1" id="KW-0812">Transmembrane</keyword>
<gene>
    <name evidence="2" type="ORF">HMPREF0971_02551</name>
</gene>
<dbReference type="AlphaFoldDB" id="D1QU68"/>
<sequence>MRLCPCRFNQLNDAFSQEITIFGYCMEIAFFLSLQYLKKFMTKDKYHIQRVSILKQQSSASFIIEWCAFFVNKLEPCSLFIFDYADIEDRHKATHIASCP</sequence>
<keyword evidence="1" id="KW-1133">Transmembrane helix</keyword>
<dbReference type="STRING" id="649760.HMPREF0971_02551"/>
<dbReference type="EMBL" id="ACUZ02000042">
    <property type="protein sequence ID" value="EFB31143.1"/>
    <property type="molecule type" value="Genomic_DNA"/>
</dbReference>
<feature type="transmembrane region" description="Helical" evidence="1">
    <location>
        <begin position="19"/>
        <end position="37"/>
    </location>
</feature>
<evidence type="ECO:0000313" key="3">
    <source>
        <dbReference type="Proteomes" id="UP000004079"/>
    </source>
</evidence>
<evidence type="ECO:0000313" key="2">
    <source>
        <dbReference type="EMBL" id="EFB31143.1"/>
    </source>
</evidence>
<dbReference type="Proteomes" id="UP000004079">
    <property type="component" value="Unassembled WGS sequence"/>
</dbReference>
<evidence type="ECO:0000256" key="1">
    <source>
        <dbReference type="SAM" id="Phobius"/>
    </source>
</evidence>
<protein>
    <submittedName>
        <fullName evidence="2">Uncharacterized protein</fullName>
    </submittedName>
</protein>
<comment type="caution">
    <text evidence="2">The sequence shown here is derived from an EMBL/GenBank/DDBJ whole genome shotgun (WGS) entry which is preliminary data.</text>
</comment>
<name>D1QU68_9BACT</name>
<dbReference type="HOGENOM" id="CLU_2303424_0_0_10"/>
<organism evidence="2 3">
    <name type="scientific">Segatella oris F0302</name>
    <dbReference type="NCBI Taxonomy" id="649760"/>
    <lineage>
        <taxon>Bacteria</taxon>
        <taxon>Pseudomonadati</taxon>
        <taxon>Bacteroidota</taxon>
        <taxon>Bacteroidia</taxon>
        <taxon>Bacteroidales</taxon>
        <taxon>Prevotellaceae</taxon>
        <taxon>Segatella</taxon>
    </lineage>
</organism>
<reference evidence="2 3" key="1">
    <citation type="submission" date="2009-11" db="EMBL/GenBank/DDBJ databases">
        <authorList>
            <person name="Weinstock G."/>
            <person name="Sodergren E."/>
            <person name="Clifton S."/>
            <person name="Fulton L."/>
            <person name="Fulton B."/>
            <person name="Courtney L."/>
            <person name="Fronick C."/>
            <person name="Harrison M."/>
            <person name="Strong C."/>
            <person name="Farmer C."/>
            <person name="Delahaunty K."/>
            <person name="Markovic C."/>
            <person name="Hall O."/>
            <person name="Minx P."/>
            <person name="Tomlinson C."/>
            <person name="Mitreva M."/>
            <person name="Nelson J."/>
            <person name="Hou S."/>
            <person name="Wollam A."/>
            <person name="Pepin K.H."/>
            <person name="Johnson M."/>
            <person name="Bhonagiri V."/>
            <person name="Nash W.E."/>
            <person name="Warren W."/>
            <person name="Chinwalla A."/>
            <person name="Mardis E.R."/>
            <person name="Wilson R.K."/>
        </authorList>
    </citation>
    <scope>NUCLEOTIDE SEQUENCE [LARGE SCALE GENOMIC DNA]</scope>
    <source>
        <strain evidence="2 3">F0302</strain>
    </source>
</reference>